<dbReference type="AlphaFoldDB" id="A0AAV4WEV0"/>
<reference evidence="2 3" key="1">
    <citation type="submission" date="2021-06" db="EMBL/GenBank/DDBJ databases">
        <title>Caerostris extrusa draft genome.</title>
        <authorList>
            <person name="Kono N."/>
            <person name="Arakawa K."/>
        </authorList>
    </citation>
    <scope>NUCLEOTIDE SEQUENCE [LARGE SCALE GENOMIC DNA]</scope>
</reference>
<evidence type="ECO:0000313" key="3">
    <source>
        <dbReference type="Proteomes" id="UP001054945"/>
    </source>
</evidence>
<comment type="caution">
    <text evidence="2">The sequence shown here is derived from an EMBL/GenBank/DDBJ whole genome shotgun (WGS) entry which is preliminary data.</text>
</comment>
<dbReference type="Proteomes" id="UP001054945">
    <property type="component" value="Unassembled WGS sequence"/>
</dbReference>
<sequence length="86" mass="9902">MGLTWLNCGSLYNPGHLTYSETRQSAHEHEECKNIPLTYHCHHFKRSRTLTNLISQSKNIRENANEEKRTEKNPLPFAAPSLISLP</sequence>
<name>A0AAV4WEV0_CAEEX</name>
<feature type="compositionally biased region" description="Basic and acidic residues" evidence="1">
    <location>
        <begin position="59"/>
        <end position="72"/>
    </location>
</feature>
<dbReference type="EMBL" id="BPLR01016028">
    <property type="protein sequence ID" value="GIY80600.1"/>
    <property type="molecule type" value="Genomic_DNA"/>
</dbReference>
<organism evidence="2 3">
    <name type="scientific">Caerostris extrusa</name>
    <name type="common">Bark spider</name>
    <name type="synonym">Caerostris bankana</name>
    <dbReference type="NCBI Taxonomy" id="172846"/>
    <lineage>
        <taxon>Eukaryota</taxon>
        <taxon>Metazoa</taxon>
        <taxon>Ecdysozoa</taxon>
        <taxon>Arthropoda</taxon>
        <taxon>Chelicerata</taxon>
        <taxon>Arachnida</taxon>
        <taxon>Araneae</taxon>
        <taxon>Araneomorphae</taxon>
        <taxon>Entelegynae</taxon>
        <taxon>Araneoidea</taxon>
        <taxon>Araneidae</taxon>
        <taxon>Caerostris</taxon>
    </lineage>
</organism>
<keyword evidence="3" id="KW-1185">Reference proteome</keyword>
<feature type="region of interest" description="Disordered" evidence="1">
    <location>
        <begin position="56"/>
        <end position="86"/>
    </location>
</feature>
<evidence type="ECO:0000256" key="1">
    <source>
        <dbReference type="SAM" id="MobiDB-lite"/>
    </source>
</evidence>
<gene>
    <name evidence="2" type="ORF">CEXT_467201</name>
</gene>
<protein>
    <submittedName>
        <fullName evidence="2">Uncharacterized protein</fullName>
    </submittedName>
</protein>
<proteinExistence type="predicted"/>
<accession>A0AAV4WEV0</accession>
<evidence type="ECO:0000313" key="2">
    <source>
        <dbReference type="EMBL" id="GIY80600.1"/>
    </source>
</evidence>